<dbReference type="Proteomes" id="UP000016587">
    <property type="component" value="Chromosome"/>
</dbReference>
<accession>T2GFU3</accession>
<dbReference type="eggNOG" id="ENOG5033HBG">
    <property type="taxonomic scope" value="Bacteria"/>
</dbReference>
<sequence length="158" mass="18122">MPGCRLNSIMTRRLLHFPGQGCRYYVHGRCLLEERRNPGLELAWRCRVLQSWGDAYDRFLDQVEAFSLSDETAMRIWKRRMQHLGHPRQWCDEFVPAFDADNAPELPSGVAADEVASVGCLHILEDLCLKELPACAGVCAYFEPRREHAAAEDGHRHE</sequence>
<dbReference type="HOGENOM" id="CLU_134296_0_0_7"/>
<reference evidence="2" key="2">
    <citation type="submission" date="2013-07" db="EMBL/GenBank/DDBJ databases">
        <authorList>
            <person name="Morais-Silva F.O."/>
            <person name="Rezende A.M."/>
            <person name="Pimentel C."/>
            <person name="Resende D.M."/>
            <person name="Santos C.I."/>
            <person name="Clemente C."/>
            <person name="de Oliveira L.M."/>
            <person name="da Silva S.M."/>
            <person name="Costa D.A."/>
            <person name="Varela-Raposo A."/>
            <person name="Horacio E.C.A."/>
            <person name="Matos M."/>
            <person name="Flores O."/>
            <person name="Ruiz J.C."/>
            <person name="Rodrigues-Pousada C."/>
        </authorList>
    </citation>
    <scope>NUCLEOTIDE SEQUENCE [LARGE SCALE GENOMIC DNA]</scope>
    <source>
        <strain evidence="2">ATCC 19364 / DSM 1382 / NCIMB 9332 / VKM B-1759</strain>
    </source>
</reference>
<keyword evidence="2" id="KW-1185">Reference proteome</keyword>
<dbReference type="EMBL" id="CP006585">
    <property type="protein sequence ID" value="AGW15178.1"/>
    <property type="molecule type" value="Genomic_DNA"/>
</dbReference>
<protein>
    <submittedName>
        <fullName evidence="1">Uncharacterized protein</fullName>
    </submittedName>
</protein>
<evidence type="ECO:0000313" key="1">
    <source>
        <dbReference type="EMBL" id="AGW15178.1"/>
    </source>
</evidence>
<evidence type="ECO:0000313" key="2">
    <source>
        <dbReference type="Proteomes" id="UP000016587"/>
    </source>
</evidence>
<proteinExistence type="predicted"/>
<dbReference type="KEGG" id="dgg:DGI_3501"/>
<dbReference type="AlphaFoldDB" id="T2GFU3"/>
<name>T2GFU3_MEGG1</name>
<reference evidence="1 2" key="1">
    <citation type="journal article" date="2013" name="J. Bacteriol.">
        <title>Roles of HynAB and Ech, the only two hydrogenases found in the model sulfate reducer Desulfovibrio gigas.</title>
        <authorList>
            <person name="Morais-Silva F.O."/>
            <person name="Santos C.I."/>
            <person name="Rodrigues R."/>
            <person name="Pereira I.A."/>
            <person name="Rodrigues-Pousada C."/>
        </authorList>
    </citation>
    <scope>NUCLEOTIDE SEQUENCE [LARGE SCALE GENOMIC DNA]</scope>
    <source>
        <strain evidence="2">ATCC 19364 / DSM 1382 / NCIMB 9332 / VKM B-1759</strain>
    </source>
</reference>
<dbReference type="PATRIC" id="fig|1121448.10.peg.3452"/>
<gene>
    <name evidence="1" type="ORF">DGI_3501</name>
</gene>
<dbReference type="STRING" id="1121448.DGI_3501"/>
<organism evidence="1 2">
    <name type="scientific">Megalodesulfovibrio gigas (strain ATCC 19364 / DSM 1382 / NCIMB 9332 / VKM B-1759)</name>
    <name type="common">Desulfovibrio gigas</name>
    <dbReference type="NCBI Taxonomy" id="1121448"/>
    <lineage>
        <taxon>Bacteria</taxon>
        <taxon>Pseudomonadati</taxon>
        <taxon>Thermodesulfobacteriota</taxon>
        <taxon>Desulfovibrionia</taxon>
        <taxon>Desulfovibrionales</taxon>
        <taxon>Desulfovibrionaceae</taxon>
        <taxon>Megalodesulfovibrio</taxon>
    </lineage>
</organism>